<dbReference type="SUPFAM" id="SSF51182">
    <property type="entry name" value="RmlC-like cupins"/>
    <property type="match status" value="1"/>
</dbReference>
<dbReference type="PANTHER" id="PTHR35848">
    <property type="entry name" value="OXALATE-BINDING PROTEIN"/>
    <property type="match status" value="1"/>
</dbReference>
<dbReference type="InterPro" id="IPR013096">
    <property type="entry name" value="Cupin_2"/>
</dbReference>
<evidence type="ECO:0000256" key="1">
    <source>
        <dbReference type="ARBA" id="ARBA00022723"/>
    </source>
</evidence>
<dbReference type="Gene3D" id="2.60.120.10">
    <property type="entry name" value="Jelly Rolls"/>
    <property type="match status" value="1"/>
</dbReference>
<evidence type="ECO:0000313" key="3">
    <source>
        <dbReference type="EMBL" id="MBO2448601.1"/>
    </source>
</evidence>
<dbReference type="InterPro" id="IPR014710">
    <property type="entry name" value="RmlC-like_jellyroll"/>
</dbReference>
<dbReference type="EMBL" id="JAGEOJ010000006">
    <property type="protein sequence ID" value="MBO2448601.1"/>
    <property type="molecule type" value="Genomic_DNA"/>
</dbReference>
<proteinExistence type="predicted"/>
<accession>A0A939P9P9</accession>
<dbReference type="InterPro" id="IPR051610">
    <property type="entry name" value="GPI/OXD"/>
</dbReference>
<evidence type="ECO:0000259" key="2">
    <source>
        <dbReference type="Pfam" id="PF07883"/>
    </source>
</evidence>
<evidence type="ECO:0000313" key="4">
    <source>
        <dbReference type="Proteomes" id="UP000669179"/>
    </source>
</evidence>
<reference evidence="3" key="1">
    <citation type="submission" date="2021-03" db="EMBL/GenBank/DDBJ databases">
        <authorList>
            <person name="Kanchanasin P."/>
            <person name="Saeng-In P."/>
            <person name="Phongsopitanun W."/>
            <person name="Yuki M."/>
            <person name="Kudo T."/>
            <person name="Ohkuma M."/>
            <person name="Tanasupawat S."/>
        </authorList>
    </citation>
    <scope>NUCLEOTIDE SEQUENCE</scope>
    <source>
        <strain evidence="3">GKU 128</strain>
    </source>
</reference>
<dbReference type="GO" id="GO:0046872">
    <property type="term" value="F:metal ion binding"/>
    <property type="evidence" value="ECO:0007669"/>
    <property type="project" value="UniProtKB-KW"/>
</dbReference>
<protein>
    <submittedName>
        <fullName evidence="3">Cupin domain-containing protein</fullName>
    </submittedName>
</protein>
<dbReference type="AlphaFoldDB" id="A0A939P9P9"/>
<sequence>MIRVIDPFAQARPTWLGLDDTGHRRKVFKVVDQDLNTSEFLVGGLTIFEPGEASSLHDHPDSEEINYIVRGSGEVVDEDGHHTAFEAHTFMFIPKGVKHQHVNTGREPLWLVFVYGPHSELPST</sequence>
<dbReference type="RefSeq" id="WP_208256269.1">
    <property type="nucleotide sequence ID" value="NZ_JAGEOJ010000006.1"/>
</dbReference>
<organism evidence="3 4">
    <name type="scientific">Actinomadura barringtoniae</name>
    <dbReference type="NCBI Taxonomy" id="1427535"/>
    <lineage>
        <taxon>Bacteria</taxon>
        <taxon>Bacillati</taxon>
        <taxon>Actinomycetota</taxon>
        <taxon>Actinomycetes</taxon>
        <taxon>Streptosporangiales</taxon>
        <taxon>Thermomonosporaceae</taxon>
        <taxon>Actinomadura</taxon>
    </lineage>
</organism>
<dbReference type="PANTHER" id="PTHR35848:SF6">
    <property type="entry name" value="CUPIN TYPE-2 DOMAIN-CONTAINING PROTEIN"/>
    <property type="match status" value="1"/>
</dbReference>
<feature type="domain" description="Cupin type-2" evidence="2">
    <location>
        <begin position="45"/>
        <end position="115"/>
    </location>
</feature>
<comment type="caution">
    <text evidence="3">The sequence shown here is derived from an EMBL/GenBank/DDBJ whole genome shotgun (WGS) entry which is preliminary data.</text>
</comment>
<dbReference type="Proteomes" id="UP000669179">
    <property type="component" value="Unassembled WGS sequence"/>
</dbReference>
<keyword evidence="4" id="KW-1185">Reference proteome</keyword>
<dbReference type="InterPro" id="IPR011051">
    <property type="entry name" value="RmlC_Cupin_sf"/>
</dbReference>
<gene>
    <name evidence="3" type="ORF">J4573_15970</name>
</gene>
<keyword evidence="1" id="KW-0479">Metal-binding</keyword>
<name>A0A939P9P9_9ACTN</name>
<dbReference type="Pfam" id="PF07883">
    <property type="entry name" value="Cupin_2"/>
    <property type="match status" value="1"/>
</dbReference>